<keyword evidence="1" id="KW-0732">Signal</keyword>
<evidence type="ECO:0000313" key="2">
    <source>
        <dbReference type="EMBL" id="NFV79287.1"/>
    </source>
</evidence>
<protein>
    <submittedName>
        <fullName evidence="2">ABC transporter substrate-binding protein</fullName>
    </submittedName>
</protein>
<name>A0A7C9USH1_9PROT</name>
<dbReference type="RefSeq" id="WP_163675389.1">
    <property type="nucleotide sequence ID" value="NZ_JAAIYP010000026.1"/>
</dbReference>
<dbReference type="AlphaFoldDB" id="A0A7C9USH1"/>
<organism evidence="2 3">
    <name type="scientific">Magnetospirillum aberrantis SpK</name>
    <dbReference type="NCBI Taxonomy" id="908842"/>
    <lineage>
        <taxon>Bacteria</taxon>
        <taxon>Pseudomonadati</taxon>
        <taxon>Pseudomonadota</taxon>
        <taxon>Alphaproteobacteria</taxon>
        <taxon>Rhodospirillales</taxon>
        <taxon>Rhodospirillaceae</taxon>
        <taxon>Magnetospirillum</taxon>
    </lineage>
</organism>
<dbReference type="SUPFAM" id="SSF53850">
    <property type="entry name" value="Periplasmic binding protein-like II"/>
    <property type="match status" value="1"/>
</dbReference>
<dbReference type="Gene3D" id="3.40.190.10">
    <property type="entry name" value="Periplasmic binding protein-like II"/>
    <property type="match status" value="2"/>
</dbReference>
<accession>A0A7C9USH1</accession>
<comment type="caution">
    <text evidence="2">The sequence shown here is derived from an EMBL/GenBank/DDBJ whole genome shotgun (WGS) entry which is preliminary data.</text>
</comment>
<evidence type="ECO:0000313" key="3">
    <source>
        <dbReference type="Proteomes" id="UP000480684"/>
    </source>
</evidence>
<reference evidence="2 3" key="1">
    <citation type="submission" date="2020-02" db="EMBL/GenBank/DDBJ databases">
        <authorList>
            <person name="Dziuba M."/>
            <person name="Kuznetsov B."/>
            <person name="Mardanov A."/>
            <person name="Ravin N."/>
            <person name="Grouzdev D."/>
        </authorList>
    </citation>
    <scope>NUCLEOTIDE SEQUENCE [LARGE SCALE GENOMIC DNA]</scope>
    <source>
        <strain evidence="2 3">SpK</strain>
    </source>
</reference>
<dbReference type="Proteomes" id="UP000480684">
    <property type="component" value="Unassembled WGS sequence"/>
</dbReference>
<proteinExistence type="predicted"/>
<dbReference type="EMBL" id="JAAIYP010000026">
    <property type="protein sequence ID" value="NFV79287.1"/>
    <property type="molecule type" value="Genomic_DNA"/>
</dbReference>
<dbReference type="PANTHER" id="PTHR30006">
    <property type="entry name" value="THIAMINE-BINDING PERIPLASMIC PROTEIN-RELATED"/>
    <property type="match status" value="1"/>
</dbReference>
<gene>
    <name evidence="2" type="ORF">G4223_04085</name>
</gene>
<dbReference type="PANTHER" id="PTHR30006:SF2">
    <property type="entry name" value="ABC TRANSPORTER SUBSTRATE-BINDING PROTEIN"/>
    <property type="match status" value="1"/>
</dbReference>
<keyword evidence="3" id="KW-1185">Reference proteome</keyword>
<dbReference type="Pfam" id="PF13343">
    <property type="entry name" value="SBP_bac_6"/>
    <property type="match status" value="1"/>
</dbReference>
<evidence type="ECO:0000256" key="1">
    <source>
        <dbReference type="ARBA" id="ARBA00022729"/>
    </source>
</evidence>
<sequence>MFLGRAHIAGECKASSSDGLDLLARMPLPLRRPFKQAVEPVALRHRLRLSAAMGGAWYAPFDILARPPQSWPSMVVTPWTPEPACERLLAEAAQAGPAVAAADPACRELMDPLGSFVTFAAIPMVFLVDHLRLDGRAPPRRWVDLLAPEWRGQVVFGGWRPGADQPYGDYNQFLLFCLAEEFGDDGLCAFAAATKGLQHNVVSTRTAGGAGGLGGTVMVLPWLQAEMAPRRRHVSVVWPEDGAYAMPIGFTLRPEAAERLSPLVEMLTGAAFGSVLARNCYPPTIAPLAGAFPTGARLKWPGWERVRAGGMTERAARIGRLFFEVWGG</sequence>